<name>A0A1I5W6N3_9BACI</name>
<evidence type="ECO:0000313" key="2">
    <source>
        <dbReference type="Proteomes" id="UP000198734"/>
    </source>
</evidence>
<dbReference type="RefSeq" id="WP_093534967.1">
    <property type="nucleotide sequence ID" value="NZ_CP183885.1"/>
</dbReference>
<organism evidence="1 2">
    <name type="scientific">Psychrobacillus psychrotolerans</name>
    <dbReference type="NCBI Taxonomy" id="126156"/>
    <lineage>
        <taxon>Bacteria</taxon>
        <taxon>Bacillati</taxon>
        <taxon>Bacillota</taxon>
        <taxon>Bacilli</taxon>
        <taxon>Bacillales</taxon>
        <taxon>Bacillaceae</taxon>
        <taxon>Psychrobacillus</taxon>
    </lineage>
</organism>
<dbReference type="AlphaFoldDB" id="A0A1I5W6N3"/>
<reference evidence="2" key="1">
    <citation type="submission" date="2016-10" db="EMBL/GenBank/DDBJ databases">
        <authorList>
            <person name="Varghese N."/>
            <person name="Submissions S."/>
        </authorList>
    </citation>
    <scope>NUCLEOTIDE SEQUENCE [LARGE SCALE GENOMIC DNA]</scope>
    <source>
        <strain evidence="2">DSM 11706</strain>
    </source>
</reference>
<evidence type="ECO:0000313" key="1">
    <source>
        <dbReference type="EMBL" id="SFQ15311.1"/>
    </source>
</evidence>
<proteinExistence type="predicted"/>
<gene>
    <name evidence="1" type="ORF">SAMN05421670_1128</name>
</gene>
<sequence>MEIEISETTEKHILEKYPHLTKSDVQVLFSEGQIVKEPEDISFKPEHELRFDHLKRSSCTLHVPKTIANILEVDSTIDLIPDEDGIIFKQEMEGN</sequence>
<accession>A0A1I5W6N3</accession>
<dbReference type="Proteomes" id="UP000198734">
    <property type="component" value="Unassembled WGS sequence"/>
</dbReference>
<dbReference type="EMBL" id="FOXU01000001">
    <property type="protein sequence ID" value="SFQ15311.1"/>
    <property type="molecule type" value="Genomic_DNA"/>
</dbReference>
<keyword evidence="2" id="KW-1185">Reference proteome</keyword>
<protein>
    <submittedName>
        <fullName evidence="1">Uncharacterized protein</fullName>
    </submittedName>
</protein>